<proteinExistence type="predicted"/>
<evidence type="ECO:0000256" key="6">
    <source>
        <dbReference type="ARBA" id="ARBA00022989"/>
    </source>
</evidence>
<feature type="transmembrane region" description="Helical" evidence="8">
    <location>
        <begin position="537"/>
        <end position="554"/>
    </location>
</feature>
<keyword evidence="6 8" id="KW-1133">Transmembrane helix</keyword>
<dbReference type="Pfam" id="PF03901">
    <property type="entry name" value="Glyco_transf_22"/>
    <property type="match status" value="1"/>
</dbReference>
<evidence type="ECO:0000256" key="5">
    <source>
        <dbReference type="ARBA" id="ARBA00022824"/>
    </source>
</evidence>
<keyword evidence="5" id="KW-0256">Endoplasmic reticulum</keyword>
<dbReference type="PANTHER" id="PTHR43667">
    <property type="entry name" value="CYCLOPROPANE-FATTY-ACYL-PHOSPHOLIPID SYNTHASE"/>
    <property type="match status" value="1"/>
</dbReference>
<dbReference type="EMBL" id="CAJVQB010002922">
    <property type="protein sequence ID" value="CAG8591931.1"/>
    <property type="molecule type" value="Genomic_DNA"/>
</dbReference>
<dbReference type="SUPFAM" id="SSF53335">
    <property type="entry name" value="S-adenosyl-L-methionine-dependent methyltransferases"/>
    <property type="match status" value="1"/>
</dbReference>
<gene>
    <name evidence="9" type="ORF">GMARGA_LOCUS6451</name>
</gene>
<dbReference type="Proteomes" id="UP000789901">
    <property type="component" value="Unassembled WGS sequence"/>
</dbReference>
<organism evidence="9 10">
    <name type="scientific">Gigaspora margarita</name>
    <dbReference type="NCBI Taxonomy" id="4874"/>
    <lineage>
        <taxon>Eukaryota</taxon>
        <taxon>Fungi</taxon>
        <taxon>Fungi incertae sedis</taxon>
        <taxon>Mucoromycota</taxon>
        <taxon>Glomeromycotina</taxon>
        <taxon>Glomeromycetes</taxon>
        <taxon>Diversisporales</taxon>
        <taxon>Gigasporaceae</taxon>
        <taxon>Gigaspora</taxon>
    </lineage>
</organism>
<dbReference type="Pfam" id="PF02353">
    <property type="entry name" value="CMAS"/>
    <property type="match status" value="1"/>
</dbReference>
<keyword evidence="7 8" id="KW-0472">Membrane</keyword>
<dbReference type="PANTHER" id="PTHR43667:SF2">
    <property type="entry name" value="FATTY ACID C-METHYL TRANSFERASE"/>
    <property type="match status" value="1"/>
</dbReference>
<evidence type="ECO:0000313" key="9">
    <source>
        <dbReference type="EMBL" id="CAG8591931.1"/>
    </source>
</evidence>
<keyword evidence="2" id="KW-0328">Glycosyltransferase</keyword>
<evidence type="ECO:0000256" key="7">
    <source>
        <dbReference type="ARBA" id="ARBA00023136"/>
    </source>
</evidence>
<reference evidence="9 10" key="1">
    <citation type="submission" date="2021-06" db="EMBL/GenBank/DDBJ databases">
        <authorList>
            <person name="Kallberg Y."/>
            <person name="Tangrot J."/>
            <person name="Rosling A."/>
        </authorList>
    </citation>
    <scope>NUCLEOTIDE SEQUENCE [LARGE SCALE GENOMIC DNA]</scope>
    <source>
        <strain evidence="9 10">120-4 pot B 10/14</strain>
    </source>
</reference>
<feature type="transmembrane region" description="Helical" evidence="8">
    <location>
        <begin position="643"/>
        <end position="660"/>
    </location>
</feature>
<evidence type="ECO:0000256" key="8">
    <source>
        <dbReference type="SAM" id="Phobius"/>
    </source>
</evidence>
<keyword evidence="10" id="KW-1185">Reference proteome</keyword>
<evidence type="ECO:0000256" key="3">
    <source>
        <dbReference type="ARBA" id="ARBA00022679"/>
    </source>
</evidence>
<keyword evidence="3" id="KW-0808">Transferase</keyword>
<comment type="caution">
    <text evidence="9">The sequence shown here is derived from an EMBL/GenBank/DDBJ whole genome shotgun (WGS) entry which is preliminary data.</text>
</comment>
<dbReference type="InterPro" id="IPR005599">
    <property type="entry name" value="GPI_mannosylTrfase"/>
</dbReference>
<dbReference type="CDD" id="cd02440">
    <property type="entry name" value="AdoMet_MTases"/>
    <property type="match status" value="1"/>
</dbReference>
<feature type="transmembrane region" description="Helical" evidence="8">
    <location>
        <begin position="566"/>
        <end position="585"/>
    </location>
</feature>
<evidence type="ECO:0000256" key="4">
    <source>
        <dbReference type="ARBA" id="ARBA00022692"/>
    </source>
</evidence>
<keyword evidence="4 8" id="KW-0812">Transmembrane</keyword>
<evidence type="ECO:0000256" key="2">
    <source>
        <dbReference type="ARBA" id="ARBA00022676"/>
    </source>
</evidence>
<accession>A0ABN7UH62</accession>
<protein>
    <submittedName>
        <fullName evidence="9">40323_t:CDS:1</fullName>
    </submittedName>
</protein>
<evidence type="ECO:0000256" key="1">
    <source>
        <dbReference type="ARBA" id="ARBA00004477"/>
    </source>
</evidence>
<comment type="subcellular location">
    <subcellularLocation>
        <location evidence="1">Endoplasmic reticulum membrane</location>
        <topology evidence="1">Multi-pass membrane protein</topology>
    </subcellularLocation>
</comment>
<dbReference type="InterPro" id="IPR029063">
    <property type="entry name" value="SAM-dependent_MTases_sf"/>
</dbReference>
<sequence>MSYNIKKPISSRTNKAVATVDSYIQYAKEIIISRSWEPLLHFAQNTLLSLMSKIDYGYLRVLSPDHIYEFGPKDSTLRVNIKIINDSFWVRLLLMGDLGFAEAYMIGDVTCDDLPTLIKIFVANRPHLDDLSSVPSYIFNTINYVMNSRFANTISNAINNISAHYDISNEMFASFLSNDMTYSSAIFESENDTLEDAQYRKLRMIIKKAKICKDDHLLEIGCGWGSLAIEVCCRVTALTLSIEQKNLAEERIAKAGFSSQIEVLLCDYRNLPASHQYDKIISIEMIEAVGPEYLTTYFECCDKFLKENGGIGVFQVITMPETRYDRYCREVDFIRKYIFPGGHCPTVTTLVQAIHKGSRGRLIVDNIENIGPHYARTLKLWRLKFLEVFEENIRPALLRNWPEMKNDEIEIFKRKWEFYFAYCEGGFVCRILGNVQVVVTREADMDKYDFLLGCLITLHLLLCPFTKVEESFNLQASHDIMEFGISLEALKKYDHFEFPGVVPRTFVGPLFLSLVSWPTSKTLELLIPHLSKFTRQYIVRFFLGISTSFALSYFRSSIAKNFGYRVSIAFGILSACQFHTIFWASRTLPNMFAFPLGVSCFIDTYFWQTRLMWPEGYVFYFNAILGKSVEWGVLPFNAYFTTFLPRLLLMSLPLCIFSVFSDLRTRRFLTPILAFIARIHLDVYTAMTGASRFGQLRNDWMYYKNESHSLPIDYTGYTHLLTSTPHFHGAYFEIIDTVYGYEKILLKNPSIIIQNWLNSFQKFDLNHMKEFLESLLPVKIIIEPKVWIMKRYNVSDFTEGEHLF</sequence>
<evidence type="ECO:0000313" key="10">
    <source>
        <dbReference type="Proteomes" id="UP000789901"/>
    </source>
</evidence>
<dbReference type="Gene3D" id="3.40.50.150">
    <property type="entry name" value="Vaccinia Virus protein VP39"/>
    <property type="match status" value="1"/>
</dbReference>
<name>A0ABN7UH62_GIGMA</name>
<dbReference type="InterPro" id="IPR050723">
    <property type="entry name" value="CFA/CMAS"/>
</dbReference>